<dbReference type="NCBIfam" id="TIGR00566">
    <property type="entry name" value="trpG_papA"/>
    <property type="match status" value="1"/>
</dbReference>
<dbReference type="PRINTS" id="PR00097">
    <property type="entry name" value="ANTSNTHASEII"/>
</dbReference>
<organism evidence="6 7">
    <name type="scientific">Shewanella gelidii</name>
    <dbReference type="NCBI Taxonomy" id="1642821"/>
    <lineage>
        <taxon>Bacteria</taxon>
        <taxon>Pseudomonadati</taxon>
        <taxon>Pseudomonadota</taxon>
        <taxon>Gammaproteobacteria</taxon>
        <taxon>Alteromonadales</taxon>
        <taxon>Shewanellaceae</taxon>
        <taxon>Shewanella</taxon>
    </lineage>
</organism>
<dbReference type="AlphaFoldDB" id="A0A917JRT8"/>
<dbReference type="InterPro" id="IPR029062">
    <property type="entry name" value="Class_I_gatase-like"/>
</dbReference>
<keyword evidence="7" id="KW-1185">Reference proteome</keyword>
<evidence type="ECO:0000313" key="6">
    <source>
        <dbReference type="EMBL" id="GGI83910.1"/>
    </source>
</evidence>
<dbReference type="GO" id="GO:0002047">
    <property type="term" value="P:phenazine biosynthetic process"/>
    <property type="evidence" value="ECO:0007669"/>
    <property type="project" value="TreeGrafter"/>
</dbReference>
<dbReference type="CDD" id="cd01743">
    <property type="entry name" value="GATase1_Anthranilate_Synthase"/>
    <property type="match status" value="1"/>
</dbReference>
<keyword evidence="2 6" id="KW-0315">Glutamine amidotransferase</keyword>
<sequence>MKIFLLDNFDSFTYNLVDQFRSLGFEVTIYRNDIDADYIARKILASEEPAALVLSPGPGAPQDAGCMMQLIAKVAGQVPMLGICLGHQAIVEHYGGVVDRAKEVVHGKASGAHHNGQGIFKDFPSPLPIARYHSLVATKVPDCLDIIATTEDMPMAISHQQDRAIGFQFHPESILTTLGSRLLIQTIAFLNQTNQGA</sequence>
<gene>
    <name evidence="6" type="primary">trpG</name>
    <name evidence="6" type="ORF">GCM10009332_21490</name>
</gene>
<comment type="caution">
    <text evidence="6">The sequence shown here is derived from an EMBL/GenBank/DDBJ whole genome shotgun (WGS) entry which is preliminary data.</text>
</comment>
<protein>
    <recommendedName>
        <fullName evidence="1">anthranilate synthase</fullName>
        <ecNumber evidence="1">4.1.3.27</ecNumber>
    </recommendedName>
</protein>
<dbReference type="Proteomes" id="UP000613743">
    <property type="component" value="Unassembled WGS sequence"/>
</dbReference>
<dbReference type="PRINTS" id="PR00099">
    <property type="entry name" value="CPSGATASE"/>
</dbReference>
<dbReference type="InterPro" id="IPR017926">
    <property type="entry name" value="GATASE"/>
</dbReference>
<dbReference type="GO" id="GO:0000162">
    <property type="term" value="P:L-tryptophan biosynthetic process"/>
    <property type="evidence" value="ECO:0007669"/>
    <property type="project" value="TreeGrafter"/>
</dbReference>
<evidence type="ECO:0000256" key="1">
    <source>
        <dbReference type="ARBA" id="ARBA00012266"/>
    </source>
</evidence>
<dbReference type="FunFam" id="3.40.50.880:FF:000003">
    <property type="entry name" value="Anthranilate synthase component II"/>
    <property type="match status" value="1"/>
</dbReference>
<reference evidence="6" key="2">
    <citation type="submission" date="2020-09" db="EMBL/GenBank/DDBJ databases">
        <authorList>
            <person name="Sun Q."/>
            <person name="Ohkuma M."/>
        </authorList>
    </citation>
    <scope>NUCLEOTIDE SEQUENCE</scope>
    <source>
        <strain evidence="6">JCM 30804</strain>
    </source>
</reference>
<dbReference type="EMBL" id="BMPZ01000005">
    <property type="protein sequence ID" value="GGI83910.1"/>
    <property type="molecule type" value="Genomic_DNA"/>
</dbReference>
<proteinExistence type="predicted"/>
<comment type="catalytic activity">
    <reaction evidence="4">
        <text>chorismate + L-glutamine = anthranilate + pyruvate + L-glutamate + H(+)</text>
        <dbReference type="Rhea" id="RHEA:21732"/>
        <dbReference type="ChEBI" id="CHEBI:15361"/>
        <dbReference type="ChEBI" id="CHEBI:15378"/>
        <dbReference type="ChEBI" id="CHEBI:16567"/>
        <dbReference type="ChEBI" id="CHEBI:29748"/>
        <dbReference type="ChEBI" id="CHEBI:29985"/>
        <dbReference type="ChEBI" id="CHEBI:58359"/>
        <dbReference type="EC" id="4.1.3.27"/>
    </reaction>
</comment>
<keyword evidence="3" id="KW-0456">Lyase</keyword>
<evidence type="ECO:0000256" key="3">
    <source>
        <dbReference type="ARBA" id="ARBA00023239"/>
    </source>
</evidence>
<evidence type="ECO:0000313" key="7">
    <source>
        <dbReference type="Proteomes" id="UP000613743"/>
    </source>
</evidence>
<dbReference type="GO" id="GO:0004048">
    <property type="term" value="F:anthranilate phosphoribosyltransferase activity"/>
    <property type="evidence" value="ECO:0007669"/>
    <property type="project" value="TreeGrafter"/>
</dbReference>
<dbReference type="PRINTS" id="PR00096">
    <property type="entry name" value="GATASE"/>
</dbReference>
<feature type="domain" description="Glutamine amidotransferase" evidence="5">
    <location>
        <begin position="5"/>
        <end position="185"/>
    </location>
</feature>
<evidence type="ECO:0000256" key="2">
    <source>
        <dbReference type="ARBA" id="ARBA00022962"/>
    </source>
</evidence>
<accession>A0A917JRT8</accession>
<dbReference type="PANTHER" id="PTHR43418:SF2">
    <property type="entry name" value="BIFUNCTIONAL PROTEIN TRPGD"/>
    <property type="match status" value="1"/>
</dbReference>
<dbReference type="SUPFAM" id="SSF52317">
    <property type="entry name" value="Class I glutamine amidotransferase-like"/>
    <property type="match status" value="1"/>
</dbReference>
<dbReference type="Pfam" id="PF00117">
    <property type="entry name" value="GATase"/>
    <property type="match status" value="1"/>
</dbReference>
<dbReference type="InterPro" id="IPR006221">
    <property type="entry name" value="TrpG/PapA_dom"/>
</dbReference>
<dbReference type="PROSITE" id="PS51273">
    <property type="entry name" value="GATASE_TYPE_1"/>
    <property type="match status" value="1"/>
</dbReference>
<evidence type="ECO:0000259" key="5">
    <source>
        <dbReference type="Pfam" id="PF00117"/>
    </source>
</evidence>
<dbReference type="Gene3D" id="3.40.50.880">
    <property type="match status" value="1"/>
</dbReference>
<name>A0A917JRT8_9GAMM</name>
<dbReference type="GO" id="GO:0005829">
    <property type="term" value="C:cytosol"/>
    <property type="evidence" value="ECO:0007669"/>
    <property type="project" value="TreeGrafter"/>
</dbReference>
<reference evidence="6" key="1">
    <citation type="journal article" date="2014" name="Int. J. Syst. Evol. Microbiol.">
        <title>Complete genome sequence of Corynebacterium casei LMG S-19264T (=DSM 44701T), isolated from a smear-ripened cheese.</title>
        <authorList>
            <consortium name="US DOE Joint Genome Institute (JGI-PGF)"/>
            <person name="Walter F."/>
            <person name="Albersmeier A."/>
            <person name="Kalinowski J."/>
            <person name="Ruckert C."/>
        </authorList>
    </citation>
    <scope>NUCLEOTIDE SEQUENCE</scope>
    <source>
        <strain evidence="6">JCM 30804</strain>
    </source>
</reference>
<dbReference type="EC" id="4.1.3.27" evidence="1"/>
<dbReference type="RefSeq" id="WP_188920739.1">
    <property type="nucleotide sequence ID" value="NZ_BMPZ01000005.1"/>
</dbReference>
<evidence type="ECO:0000256" key="4">
    <source>
        <dbReference type="ARBA" id="ARBA00047683"/>
    </source>
</evidence>
<dbReference type="GO" id="GO:0004049">
    <property type="term" value="F:anthranilate synthase activity"/>
    <property type="evidence" value="ECO:0007669"/>
    <property type="project" value="UniProtKB-EC"/>
</dbReference>
<dbReference type="PANTHER" id="PTHR43418">
    <property type="entry name" value="MULTIFUNCTIONAL TRYPTOPHAN BIOSYNTHESIS PROTEIN-RELATED"/>
    <property type="match status" value="1"/>
</dbReference>
<dbReference type="InterPro" id="IPR050472">
    <property type="entry name" value="Anth_synth/Amidotransfase"/>
</dbReference>